<reference evidence="1 2" key="1">
    <citation type="journal article" date="2018" name="New Phytol.">
        <title>Phylogenomics of Endogonaceae and evolution of mycorrhizas within Mucoromycota.</title>
        <authorList>
            <person name="Chang Y."/>
            <person name="Desiro A."/>
            <person name="Na H."/>
            <person name="Sandor L."/>
            <person name="Lipzen A."/>
            <person name="Clum A."/>
            <person name="Barry K."/>
            <person name="Grigoriev I.V."/>
            <person name="Martin F.M."/>
            <person name="Stajich J.E."/>
            <person name="Smith M.E."/>
            <person name="Bonito G."/>
            <person name="Spatafora J.W."/>
        </authorList>
    </citation>
    <scope>NUCLEOTIDE SEQUENCE [LARGE SCALE GENOMIC DNA]</scope>
    <source>
        <strain evidence="1 2">AD002</strain>
    </source>
</reference>
<evidence type="ECO:0000313" key="2">
    <source>
        <dbReference type="Proteomes" id="UP000274822"/>
    </source>
</evidence>
<name>A0A433PZQ8_9FUNG</name>
<organism evidence="1 2">
    <name type="scientific">Jimgerdemannia flammicorona</name>
    <dbReference type="NCBI Taxonomy" id="994334"/>
    <lineage>
        <taxon>Eukaryota</taxon>
        <taxon>Fungi</taxon>
        <taxon>Fungi incertae sedis</taxon>
        <taxon>Mucoromycota</taxon>
        <taxon>Mucoromycotina</taxon>
        <taxon>Endogonomycetes</taxon>
        <taxon>Endogonales</taxon>
        <taxon>Endogonaceae</taxon>
        <taxon>Jimgerdemannia</taxon>
    </lineage>
</organism>
<keyword evidence="2" id="KW-1185">Reference proteome</keyword>
<gene>
    <name evidence="1" type="ORF">BC938DRAFT_475143</name>
</gene>
<proteinExistence type="predicted"/>
<dbReference type="EMBL" id="RBNJ01019916">
    <property type="protein sequence ID" value="RUS23040.1"/>
    <property type="molecule type" value="Genomic_DNA"/>
</dbReference>
<dbReference type="AlphaFoldDB" id="A0A433PZQ8"/>
<accession>A0A433PZQ8</accession>
<sequence length="134" mass="15661">MYPLLKLFALANDRRGPKTIEFQQHLFAYATRSDADIHIARNIEYLLTSSNLHNVKQMYLSAPCGVWGGPAGRLLNTTWRYLFNDMKPRVLKVVPIEADEYEAIKEEVLAEMEQFYTYINWYVTCGQKPWTKSH</sequence>
<evidence type="ECO:0000313" key="1">
    <source>
        <dbReference type="EMBL" id="RUS23040.1"/>
    </source>
</evidence>
<protein>
    <submittedName>
        <fullName evidence="1">Uncharacterized protein</fullName>
    </submittedName>
</protein>
<comment type="caution">
    <text evidence="1">The sequence shown here is derived from an EMBL/GenBank/DDBJ whole genome shotgun (WGS) entry which is preliminary data.</text>
</comment>
<dbReference type="Proteomes" id="UP000274822">
    <property type="component" value="Unassembled WGS sequence"/>
</dbReference>